<dbReference type="EMBL" id="QMQV01000042">
    <property type="protein sequence ID" value="RLE49289.1"/>
    <property type="molecule type" value="Genomic_DNA"/>
</dbReference>
<comment type="caution">
    <text evidence="1">The sequence shown here is derived from an EMBL/GenBank/DDBJ whole genome shotgun (WGS) entry which is preliminary data.</text>
</comment>
<organism evidence="1 2">
    <name type="scientific">Thermoproteota archaeon</name>
    <dbReference type="NCBI Taxonomy" id="2056631"/>
    <lineage>
        <taxon>Archaea</taxon>
        <taxon>Thermoproteota</taxon>
    </lineage>
</organism>
<gene>
    <name evidence="1" type="ORF">DRJ31_05435</name>
</gene>
<evidence type="ECO:0000313" key="2">
    <source>
        <dbReference type="Proteomes" id="UP000278475"/>
    </source>
</evidence>
<accession>A0A497EQ17</accession>
<protein>
    <submittedName>
        <fullName evidence="1">Uncharacterized protein</fullName>
    </submittedName>
</protein>
<evidence type="ECO:0000313" key="1">
    <source>
        <dbReference type="EMBL" id="RLE49289.1"/>
    </source>
</evidence>
<dbReference type="Proteomes" id="UP000278475">
    <property type="component" value="Unassembled WGS sequence"/>
</dbReference>
<dbReference type="AlphaFoldDB" id="A0A497EQ17"/>
<proteinExistence type="predicted"/>
<reference evidence="1 2" key="1">
    <citation type="submission" date="2018-06" db="EMBL/GenBank/DDBJ databases">
        <title>Extensive metabolic versatility and redundancy in microbially diverse, dynamic hydrothermal sediments.</title>
        <authorList>
            <person name="Dombrowski N."/>
            <person name="Teske A."/>
            <person name="Baker B.J."/>
        </authorList>
    </citation>
    <scope>NUCLEOTIDE SEQUENCE [LARGE SCALE GENOMIC DNA]</scope>
    <source>
        <strain evidence="1">B66_G16</strain>
    </source>
</reference>
<name>A0A497EQ17_9CREN</name>
<sequence length="76" mass="9033">MSSTKRMSRNIICPRCGNIATIYERVEVKQNNNAYFIYKVKCENCGDFSLDGKEEVKARKEYERKMNELLHRLLQQ</sequence>